<dbReference type="Gene3D" id="1.10.533.10">
    <property type="entry name" value="Death Domain, Fas"/>
    <property type="match status" value="1"/>
</dbReference>
<dbReference type="EMBL" id="DS985316">
    <property type="protein sequence ID" value="EDV19063.1"/>
    <property type="molecule type" value="Genomic_DNA"/>
</dbReference>
<keyword evidence="1" id="KW-0677">Repeat</keyword>
<dbReference type="RefSeq" id="XP_002118453.1">
    <property type="nucleotide sequence ID" value="XM_002118417.1"/>
</dbReference>
<dbReference type="SUPFAM" id="SSF47986">
    <property type="entry name" value="DEATH domain"/>
    <property type="match status" value="1"/>
</dbReference>
<evidence type="ECO:0000256" key="2">
    <source>
        <dbReference type="ARBA" id="ARBA00022803"/>
    </source>
</evidence>
<dbReference type="PANTHER" id="PTHR45641">
    <property type="entry name" value="TETRATRICOPEPTIDE REPEAT PROTEIN (AFU_ORTHOLOGUE AFUA_6G03870)"/>
    <property type="match status" value="1"/>
</dbReference>
<name>B3SDY4_TRIAD</name>
<sequence length="385" mass="43620">MNNQSTKTIPDEVEALYKQGWKYQNHRHYTSALDCYEKVITQIESIPQGNYDAHKLKCHVYLEMADCCTEEHKRLKAQKWISEAEKLAKQLQDEAKAAIRLDRRRNVKRLDGDCKGALKGFKDSPDLKLKPSRGENIDVNDSYDDNGVKYTNLGKYHVANISETNGVISSGFSDSVASGQFCNNDDNTNNRNNISSNNNEAPTSAPSTSSSNQMTPPVTGFDQDNKKIEDRSNIKQDIKNNLNETVYERMPKFKSKSVHDWMLNETEELASSSGLKEEEELISTSQAQQALTVYGEEFIRIVPVDEVLVPLKLKHVLSSREVEMINSRIHEEDKAHKLYDILFKNRHGNDLPVFCQLLKNSSVRGVQSFGKKLLKKAKNLSAESS</sequence>
<dbReference type="Gene3D" id="1.25.40.10">
    <property type="entry name" value="Tetratricopeptide repeat domain"/>
    <property type="match status" value="1"/>
</dbReference>
<dbReference type="HOGENOM" id="CLU_718319_0_0_1"/>
<accession>B3SDY4</accession>
<keyword evidence="2" id="KW-0802">TPR repeat</keyword>
<dbReference type="KEGG" id="tad:TRIADDRAFT_62488"/>
<dbReference type="PhylomeDB" id="B3SDY4"/>
<feature type="compositionally biased region" description="Basic and acidic residues" evidence="3">
    <location>
        <begin position="223"/>
        <end position="237"/>
    </location>
</feature>
<evidence type="ECO:0000313" key="5">
    <source>
        <dbReference type="Proteomes" id="UP000009022"/>
    </source>
</evidence>
<evidence type="ECO:0000313" key="4">
    <source>
        <dbReference type="EMBL" id="EDV19063.1"/>
    </source>
</evidence>
<protein>
    <recommendedName>
        <fullName evidence="6">CARD domain-containing protein</fullName>
    </recommendedName>
</protein>
<dbReference type="GeneID" id="6759665"/>
<reference evidence="4 5" key="1">
    <citation type="journal article" date="2008" name="Nature">
        <title>The Trichoplax genome and the nature of placozoans.</title>
        <authorList>
            <person name="Srivastava M."/>
            <person name="Begovic E."/>
            <person name="Chapman J."/>
            <person name="Putnam N.H."/>
            <person name="Hellsten U."/>
            <person name="Kawashima T."/>
            <person name="Kuo A."/>
            <person name="Mitros T."/>
            <person name="Salamov A."/>
            <person name="Carpenter M.L."/>
            <person name="Signorovitch A.Y."/>
            <person name="Moreno M.A."/>
            <person name="Kamm K."/>
            <person name="Grimwood J."/>
            <person name="Schmutz J."/>
            <person name="Shapiro H."/>
            <person name="Grigoriev I.V."/>
            <person name="Buss L.W."/>
            <person name="Schierwater B."/>
            <person name="Dellaporta S.L."/>
            <person name="Rokhsar D.S."/>
        </authorList>
    </citation>
    <scope>NUCLEOTIDE SEQUENCE [LARGE SCALE GENOMIC DNA]</scope>
    <source>
        <strain evidence="4 5">Grell-BS-1999</strain>
    </source>
</reference>
<dbReference type="InterPro" id="IPR011990">
    <property type="entry name" value="TPR-like_helical_dom_sf"/>
</dbReference>
<keyword evidence="5" id="KW-1185">Reference proteome</keyword>
<dbReference type="CTD" id="6759665"/>
<proteinExistence type="predicted"/>
<dbReference type="PANTHER" id="PTHR45641:SF1">
    <property type="entry name" value="AAA+ ATPASE DOMAIN-CONTAINING PROTEIN"/>
    <property type="match status" value="1"/>
</dbReference>
<organism evidence="4 5">
    <name type="scientific">Trichoplax adhaerens</name>
    <name type="common">Trichoplax reptans</name>
    <dbReference type="NCBI Taxonomy" id="10228"/>
    <lineage>
        <taxon>Eukaryota</taxon>
        <taxon>Metazoa</taxon>
        <taxon>Placozoa</taxon>
        <taxon>Uniplacotomia</taxon>
        <taxon>Trichoplacea</taxon>
        <taxon>Trichoplacidae</taxon>
        <taxon>Trichoplax</taxon>
    </lineage>
</organism>
<dbReference type="SUPFAM" id="SSF48452">
    <property type="entry name" value="TPR-like"/>
    <property type="match status" value="1"/>
</dbReference>
<dbReference type="AlphaFoldDB" id="B3SDY4"/>
<evidence type="ECO:0000256" key="1">
    <source>
        <dbReference type="ARBA" id="ARBA00022737"/>
    </source>
</evidence>
<evidence type="ECO:0000256" key="3">
    <source>
        <dbReference type="SAM" id="MobiDB-lite"/>
    </source>
</evidence>
<feature type="region of interest" description="Disordered" evidence="3">
    <location>
        <begin position="183"/>
        <end position="237"/>
    </location>
</feature>
<gene>
    <name evidence="4" type="ORF">TRIADDRAFT_62488</name>
</gene>
<feature type="compositionally biased region" description="Low complexity" evidence="3">
    <location>
        <begin position="183"/>
        <end position="211"/>
    </location>
</feature>
<dbReference type="InParanoid" id="B3SDY4"/>
<dbReference type="Proteomes" id="UP000009022">
    <property type="component" value="Unassembled WGS sequence"/>
</dbReference>
<dbReference type="CDD" id="cd01671">
    <property type="entry name" value="CARD"/>
    <property type="match status" value="1"/>
</dbReference>
<evidence type="ECO:0008006" key="6">
    <source>
        <dbReference type="Google" id="ProtNLM"/>
    </source>
</evidence>
<dbReference type="InterPro" id="IPR011029">
    <property type="entry name" value="DEATH-like_dom_sf"/>
</dbReference>